<dbReference type="GO" id="GO:0016747">
    <property type="term" value="F:acyltransferase activity, transferring groups other than amino-acyl groups"/>
    <property type="evidence" value="ECO:0007669"/>
    <property type="project" value="TreeGrafter"/>
</dbReference>
<reference evidence="2 3" key="1">
    <citation type="journal article" date="2023" name="G3 (Bethesda)">
        <title>A haplotype-resolved chromosome-scale genome for Quercus rubra L. provides insights into the genetics of adaptive traits for red oak species.</title>
        <authorList>
            <person name="Kapoor B."/>
            <person name="Jenkins J."/>
            <person name="Schmutz J."/>
            <person name="Zhebentyayeva T."/>
            <person name="Kuelheim C."/>
            <person name="Coggeshall M."/>
            <person name="Heim C."/>
            <person name="Lasky J.R."/>
            <person name="Leites L."/>
            <person name="Islam-Faridi N."/>
            <person name="Romero-Severson J."/>
            <person name="DeLeo V.L."/>
            <person name="Lucas S.M."/>
            <person name="Lazic D."/>
            <person name="Gailing O."/>
            <person name="Carlson J."/>
            <person name="Staton M."/>
        </authorList>
    </citation>
    <scope>NUCLEOTIDE SEQUENCE [LARGE SCALE GENOMIC DNA]</scope>
    <source>
        <tissue evidence="2">Dormant leaf buds and twig bark tissues</tissue>
    </source>
</reference>
<organism evidence="2 3">
    <name type="scientific">Quercus rubra</name>
    <name type="common">Northern red oak</name>
    <name type="synonym">Quercus borealis</name>
    <dbReference type="NCBI Taxonomy" id="3512"/>
    <lineage>
        <taxon>Eukaryota</taxon>
        <taxon>Viridiplantae</taxon>
        <taxon>Streptophyta</taxon>
        <taxon>Embryophyta</taxon>
        <taxon>Tracheophyta</taxon>
        <taxon>Spermatophyta</taxon>
        <taxon>Magnoliopsida</taxon>
        <taxon>eudicotyledons</taxon>
        <taxon>Gunneridae</taxon>
        <taxon>Pentapetalae</taxon>
        <taxon>rosids</taxon>
        <taxon>fabids</taxon>
        <taxon>Fagales</taxon>
        <taxon>Fagaceae</taxon>
        <taxon>Quercus</taxon>
    </lineage>
</organism>
<sequence length="371" mass="41446">MENMKLLEKVVIAPEKPTERRRIFLSNMDLSLVVYQESVALSKMLVPYDFLAGRLVPCSEEDNRFEIDCNGAGVVVVAARTDTKLKGDEERDLKDNPLLSIQFTQFGCGGLALASRVNHCTLDGVAVRVFEANWAALTRGDNLVVVPNSDRTVLRARNPPNILVIHTMSTQKTTETDHDLFTVRGLSGIVTNQPTTSHNQTHMVYLSLESIGCLKKAAFRGGKLKNCTTFHVVAAKIWKAMSIAVQMPEERISTMLFPVDARKRVVPQAPSSVRELREEDDWFLVRKVQEGVERLDDEYVRSGIDWLEVNRGVPCTENSFSLVVKCATPNVVKPGLVMLLPRPKGEGGLNVCLQLHGDQMDDFYRLMMMNG</sequence>
<dbReference type="InterPro" id="IPR050317">
    <property type="entry name" value="Plant_Fungal_Acyltransferase"/>
</dbReference>
<dbReference type="Proteomes" id="UP001324115">
    <property type="component" value="Unassembled WGS sequence"/>
</dbReference>
<comment type="similarity">
    <text evidence="1">Belongs to the plant acyltransferase family.</text>
</comment>
<accession>A0AAN7ELE6</accession>
<dbReference type="AlphaFoldDB" id="A0AAN7ELE6"/>
<dbReference type="PANTHER" id="PTHR31642">
    <property type="entry name" value="TRICHOTHECENE 3-O-ACETYLTRANSFERASE"/>
    <property type="match status" value="1"/>
</dbReference>
<evidence type="ECO:0000313" key="3">
    <source>
        <dbReference type="Proteomes" id="UP001324115"/>
    </source>
</evidence>
<keyword evidence="3" id="KW-1185">Reference proteome</keyword>
<evidence type="ECO:0000313" key="2">
    <source>
        <dbReference type="EMBL" id="KAK4573888.1"/>
    </source>
</evidence>
<dbReference type="InterPro" id="IPR023213">
    <property type="entry name" value="CAT-like_dom_sf"/>
</dbReference>
<protein>
    <submittedName>
        <fullName evidence="2">Uncharacterized protein</fullName>
    </submittedName>
</protein>
<proteinExistence type="inferred from homology"/>
<dbReference type="PANTHER" id="PTHR31642:SF217">
    <property type="entry name" value="OMEGA-HYDROXYPALMITATE O-FERULOYL TRANSFERASE-LIKE ISOFORM X1"/>
    <property type="match status" value="1"/>
</dbReference>
<comment type="caution">
    <text evidence="2">The sequence shown here is derived from an EMBL/GenBank/DDBJ whole genome shotgun (WGS) entry which is preliminary data.</text>
</comment>
<name>A0AAN7ELE6_QUERU</name>
<evidence type="ECO:0000256" key="1">
    <source>
        <dbReference type="ARBA" id="ARBA00009861"/>
    </source>
</evidence>
<dbReference type="Pfam" id="PF02458">
    <property type="entry name" value="Transferase"/>
    <property type="match status" value="1"/>
</dbReference>
<gene>
    <name evidence="2" type="ORF">RGQ29_031729</name>
</gene>
<dbReference type="Gene3D" id="3.30.559.10">
    <property type="entry name" value="Chloramphenicol acetyltransferase-like domain"/>
    <property type="match status" value="2"/>
</dbReference>
<dbReference type="EMBL" id="JAXUIC010000009">
    <property type="protein sequence ID" value="KAK4573888.1"/>
    <property type="molecule type" value="Genomic_DNA"/>
</dbReference>